<evidence type="ECO:0000313" key="2">
    <source>
        <dbReference type="EMBL" id="GAH04351.1"/>
    </source>
</evidence>
<accession>X1C8E3</accession>
<feature type="non-terminal residue" evidence="2">
    <location>
        <position position="91"/>
    </location>
</feature>
<proteinExistence type="predicted"/>
<name>X1C8E3_9ZZZZ</name>
<dbReference type="AlphaFoldDB" id="X1C8E3"/>
<dbReference type="Pfam" id="PF00561">
    <property type="entry name" value="Abhydrolase_1"/>
    <property type="match status" value="1"/>
</dbReference>
<evidence type="ECO:0000259" key="1">
    <source>
        <dbReference type="Pfam" id="PF00561"/>
    </source>
</evidence>
<sequence>MLKNLKENTTNSIPTILFLHGINGRKEHKIETIYQYAKYGYAVISVEQRGHGESGTPSGFLSIEPYDMIEVIDYIEANYQYANTSHIGLLG</sequence>
<reference evidence="2" key="1">
    <citation type="journal article" date="2014" name="Front. Microbiol.">
        <title>High frequency of phylogenetically diverse reductive dehalogenase-homologous genes in deep subseafloor sedimentary metagenomes.</title>
        <authorList>
            <person name="Kawai M."/>
            <person name="Futagami T."/>
            <person name="Toyoda A."/>
            <person name="Takaki Y."/>
            <person name="Nishi S."/>
            <person name="Hori S."/>
            <person name="Arai W."/>
            <person name="Tsubouchi T."/>
            <person name="Morono Y."/>
            <person name="Uchiyama I."/>
            <person name="Ito T."/>
            <person name="Fujiyama A."/>
            <person name="Inagaki F."/>
            <person name="Takami H."/>
        </authorList>
    </citation>
    <scope>NUCLEOTIDE SEQUENCE</scope>
    <source>
        <strain evidence="2">Expedition CK06-06</strain>
    </source>
</reference>
<organism evidence="2">
    <name type="scientific">marine sediment metagenome</name>
    <dbReference type="NCBI Taxonomy" id="412755"/>
    <lineage>
        <taxon>unclassified sequences</taxon>
        <taxon>metagenomes</taxon>
        <taxon>ecological metagenomes</taxon>
    </lineage>
</organism>
<gene>
    <name evidence="2" type="ORF">S01H4_38077</name>
</gene>
<dbReference type="InterPro" id="IPR000073">
    <property type="entry name" value="AB_hydrolase_1"/>
</dbReference>
<dbReference type="SUPFAM" id="SSF53474">
    <property type="entry name" value="alpha/beta-Hydrolases"/>
    <property type="match status" value="1"/>
</dbReference>
<dbReference type="Gene3D" id="3.40.50.1820">
    <property type="entry name" value="alpha/beta hydrolase"/>
    <property type="match status" value="1"/>
</dbReference>
<protein>
    <recommendedName>
        <fullName evidence="1">AB hydrolase-1 domain-containing protein</fullName>
    </recommendedName>
</protein>
<feature type="domain" description="AB hydrolase-1" evidence="1">
    <location>
        <begin position="14"/>
        <end position="80"/>
    </location>
</feature>
<comment type="caution">
    <text evidence="2">The sequence shown here is derived from an EMBL/GenBank/DDBJ whole genome shotgun (WGS) entry which is preliminary data.</text>
</comment>
<dbReference type="InterPro" id="IPR029058">
    <property type="entry name" value="AB_hydrolase_fold"/>
</dbReference>
<dbReference type="EMBL" id="BART01020502">
    <property type="protein sequence ID" value="GAH04351.1"/>
    <property type="molecule type" value="Genomic_DNA"/>
</dbReference>